<feature type="binding site" evidence="5">
    <location>
        <begin position="194"/>
        <end position="201"/>
    </location>
    <ligand>
        <name>NAD(+)</name>
        <dbReference type="ChEBI" id="CHEBI:57540"/>
    </ligand>
</feature>
<feature type="binding site" evidence="5">
    <location>
        <position position="325"/>
    </location>
    <ligand>
        <name>FAD</name>
        <dbReference type="ChEBI" id="CHEBI:57692"/>
    </ligand>
</feature>
<evidence type="ECO:0000259" key="7">
    <source>
        <dbReference type="Pfam" id="PF02852"/>
    </source>
</evidence>
<feature type="binding site" evidence="5">
    <location>
        <position position="65"/>
    </location>
    <ligand>
        <name>FAD</name>
        <dbReference type="ChEBI" id="CHEBI:57692"/>
    </ligand>
</feature>
<evidence type="ECO:0000256" key="2">
    <source>
        <dbReference type="ARBA" id="ARBA00022630"/>
    </source>
</evidence>
<keyword evidence="2" id="KW-0285">Flavoprotein</keyword>
<dbReference type="InterPro" id="IPR023753">
    <property type="entry name" value="FAD/NAD-binding_dom"/>
</dbReference>
<evidence type="ECO:0000256" key="6">
    <source>
        <dbReference type="PIRSR" id="PIRSR000350-4"/>
    </source>
</evidence>
<dbReference type="InterPro" id="IPR050151">
    <property type="entry name" value="Class-I_Pyr_Nuc-Dis_Oxidored"/>
</dbReference>
<dbReference type="EMBL" id="JACHJV010000002">
    <property type="protein sequence ID" value="MBB4927969.1"/>
    <property type="molecule type" value="Genomic_DNA"/>
</dbReference>
<feature type="domain" description="FAD/NAD(P)-binding" evidence="8">
    <location>
        <begin position="19"/>
        <end position="335"/>
    </location>
</feature>
<dbReference type="GO" id="GO:0006103">
    <property type="term" value="P:2-oxoglutarate metabolic process"/>
    <property type="evidence" value="ECO:0007669"/>
    <property type="project" value="TreeGrafter"/>
</dbReference>
<dbReference type="SUPFAM" id="SSF55424">
    <property type="entry name" value="FAD/NAD-linked reductases, dimerisation (C-terminal) domain"/>
    <property type="match status" value="1"/>
</dbReference>
<dbReference type="RefSeq" id="WP_184944804.1">
    <property type="nucleotide sequence ID" value="NZ_JACHJV010000002.1"/>
</dbReference>
<keyword evidence="10" id="KW-1185">Reference proteome</keyword>
<dbReference type="Gene3D" id="3.30.390.30">
    <property type="match status" value="1"/>
</dbReference>
<dbReference type="GO" id="GO:0004148">
    <property type="term" value="F:dihydrolipoyl dehydrogenase (NADH) activity"/>
    <property type="evidence" value="ECO:0007669"/>
    <property type="project" value="UniProtKB-EC"/>
</dbReference>
<dbReference type="AlphaFoldDB" id="A0A7W7R9Q6"/>
<accession>A0A7W7R9Q6</accession>
<keyword evidence="4 5" id="KW-0520">NAD</keyword>
<dbReference type="PIRSF" id="PIRSF000350">
    <property type="entry name" value="Mercury_reductase_MerA"/>
    <property type="match status" value="1"/>
</dbReference>
<dbReference type="Pfam" id="PF02852">
    <property type="entry name" value="Pyr_redox_dim"/>
    <property type="match status" value="1"/>
</dbReference>
<dbReference type="PANTHER" id="PTHR22912">
    <property type="entry name" value="DISULFIDE OXIDOREDUCTASE"/>
    <property type="match status" value="1"/>
</dbReference>
<dbReference type="PRINTS" id="PR00368">
    <property type="entry name" value="FADPNR"/>
</dbReference>
<dbReference type="Proteomes" id="UP000540506">
    <property type="component" value="Unassembled WGS sequence"/>
</dbReference>
<proteinExistence type="inferred from homology"/>
<dbReference type="EC" id="1.8.1.4" evidence="9"/>
<name>A0A7W7R9Q6_KITKI</name>
<evidence type="ECO:0000313" key="10">
    <source>
        <dbReference type="Proteomes" id="UP000540506"/>
    </source>
</evidence>
<keyword evidence="3 5" id="KW-0274">FAD</keyword>
<dbReference type="InterPro" id="IPR016156">
    <property type="entry name" value="FAD/NAD-linked_Rdtase_dimer_sf"/>
</dbReference>
<evidence type="ECO:0000256" key="5">
    <source>
        <dbReference type="PIRSR" id="PIRSR000350-3"/>
    </source>
</evidence>
<dbReference type="InterPro" id="IPR001100">
    <property type="entry name" value="Pyr_nuc-diS_OxRdtase"/>
</dbReference>
<dbReference type="PANTHER" id="PTHR22912:SF151">
    <property type="entry name" value="DIHYDROLIPOYL DEHYDROGENASE, MITOCHONDRIAL"/>
    <property type="match status" value="1"/>
</dbReference>
<comment type="caution">
    <text evidence="9">The sequence shown here is derived from an EMBL/GenBank/DDBJ whole genome shotgun (WGS) entry which is preliminary data.</text>
</comment>
<keyword evidence="5" id="KW-0547">Nucleotide-binding</keyword>
<organism evidence="9 10">
    <name type="scientific">Kitasatospora kifunensis</name>
    <name type="common">Streptomyces kifunensis</name>
    <dbReference type="NCBI Taxonomy" id="58351"/>
    <lineage>
        <taxon>Bacteria</taxon>
        <taxon>Bacillati</taxon>
        <taxon>Actinomycetota</taxon>
        <taxon>Actinomycetes</taxon>
        <taxon>Kitasatosporales</taxon>
        <taxon>Streptomycetaceae</taxon>
        <taxon>Kitasatospora</taxon>
    </lineage>
</organism>
<reference evidence="9 10" key="1">
    <citation type="submission" date="2020-08" db="EMBL/GenBank/DDBJ databases">
        <title>Sequencing the genomes of 1000 actinobacteria strains.</title>
        <authorList>
            <person name="Klenk H.-P."/>
        </authorList>
    </citation>
    <scope>NUCLEOTIDE SEQUENCE [LARGE SCALE GENOMIC DNA]</scope>
    <source>
        <strain evidence="9 10">DSM 41654</strain>
    </source>
</reference>
<dbReference type="SUPFAM" id="SSF51905">
    <property type="entry name" value="FAD/NAD(P)-binding domain"/>
    <property type="match status" value="1"/>
</dbReference>
<evidence type="ECO:0000256" key="3">
    <source>
        <dbReference type="ARBA" id="ARBA00022827"/>
    </source>
</evidence>
<feature type="binding site" evidence="5">
    <location>
        <position position="283"/>
    </location>
    <ligand>
        <name>NAD(+)</name>
        <dbReference type="ChEBI" id="CHEBI:57540"/>
    </ligand>
</feature>
<sequence length="488" mass="50730">MQNPTSTTHEPDLPTAAEYDVVVVGAGPTGENVADRVVKAGLSAVVVEGERVGGECSYFACVPSKALLRPAAALAQARAVAGAREAVTGSPDVSAVLARRDAFVSDLRDDGQAQWLKSAGIDLVRGWGRLVAERRVAVRADSATTVLTARHAVVLCIGSSAVLPPVPGLAGISAWTSREATTAGAVPDRLVVLGGGVVGCEMAAAWSALGSKVTMLVRGEGLLPSWEPFAAAQVAEGLRGDGVEIRTGVAVERVAREKSTGVVTAFLDDGSTVESEEFLVATGRAPRTAGLGLETVGLAPDGRLLVDDSCRVTQVAAGWLYAAGDINQRSPLTHMGKYQARACAAAIAARAHGRRAEPAPWASWAATADHHAVPQVVFTRPEAAAVGRTEEQARRAGLQVRVVEYPIGDVAGASLFADGYRGHAKLVVDEQRSVVVGCTLVGPGVGELIHAATVAIVGEVPLERLWHAVPAFPAMSELWLRLLERYGL</sequence>
<comment type="similarity">
    <text evidence="1">Belongs to the class-I pyridine nucleotide-disulfide oxidoreductase family.</text>
</comment>
<evidence type="ECO:0000313" key="9">
    <source>
        <dbReference type="EMBL" id="MBB4927969.1"/>
    </source>
</evidence>
<dbReference type="InterPro" id="IPR036188">
    <property type="entry name" value="FAD/NAD-bd_sf"/>
</dbReference>
<protein>
    <submittedName>
        <fullName evidence="9">Dihydrolipoamide dehydrogenase</fullName>
        <ecNumber evidence="9">1.8.1.4</ecNumber>
    </submittedName>
</protein>
<dbReference type="PRINTS" id="PR00411">
    <property type="entry name" value="PNDRDTASEI"/>
</dbReference>
<dbReference type="InterPro" id="IPR004099">
    <property type="entry name" value="Pyr_nucl-diS_OxRdtase_dimer"/>
</dbReference>
<dbReference type="Gene3D" id="3.50.50.60">
    <property type="entry name" value="FAD/NAD(P)-binding domain"/>
    <property type="match status" value="2"/>
</dbReference>
<keyword evidence="9" id="KW-0560">Oxidoreductase</keyword>
<gene>
    <name evidence="9" type="ORF">FHR34_007064</name>
</gene>
<evidence type="ECO:0000256" key="4">
    <source>
        <dbReference type="ARBA" id="ARBA00023027"/>
    </source>
</evidence>
<dbReference type="Pfam" id="PF07992">
    <property type="entry name" value="Pyr_redox_2"/>
    <property type="match status" value="1"/>
</dbReference>
<comment type="cofactor">
    <cofactor evidence="5">
        <name>FAD</name>
        <dbReference type="ChEBI" id="CHEBI:57692"/>
    </cofactor>
    <text evidence="5">Binds 1 FAD per subunit.</text>
</comment>
<evidence type="ECO:0000259" key="8">
    <source>
        <dbReference type="Pfam" id="PF07992"/>
    </source>
</evidence>
<feature type="binding site" evidence="5">
    <location>
        <position position="128"/>
    </location>
    <ligand>
        <name>FAD</name>
        <dbReference type="ChEBI" id="CHEBI:57692"/>
    </ligand>
</feature>
<dbReference type="GO" id="GO:0050660">
    <property type="term" value="F:flavin adenine dinucleotide binding"/>
    <property type="evidence" value="ECO:0007669"/>
    <property type="project" value="TreeGrafter"/>
</dbReference>
<evidence type="ECO:0000256" key="1">
    <source>
        <dbReference type="ARBA" id="ARBA00007532"/>
    </source>
</evidence>
<feature type="disulfide bond" description="Redox-active" evidence="6">
    <location>
        <begin position="56"/>
        <end position="61"/>
    </location>
</feature>
<feature type="domain" description="Pyridine nucleotide-disulphide oxidoreductase dimerisation" evidence="7">
    <location>
        <begin position="373"/>
        <end position="478"/>
    </location>
</feature>